<dbReference type="Gene3D" id="3.10.360.40">
    <property type="match status" value="1"/>
</dbReference>
<dbReference type="RefSeq" id="YP_010801742.1">
    <property type="nucleotide sequence ID" value="NC_076968.1"/>
</dbReference>
<sequence>MLPRPHTGLRIVFVVLVSFGGLVSSDAGYYTEQTDSWFNPQHPHSKTYWRDQARQRLWLPNIMTDEDSPLHLLAPPGTLNLSVATIPQLNWYDPDFCFFFITNTSYPHDPGMLLYISKDDIRGVLKWGPTITSKHAPLLEVSSRDVFQIPGLQYTPAVNSLLRSRSWISYAPMDNEVEDLPRGVNTATPNHPYGQKHIPIAPPPFNRVAPILLSLTSSAIINATNTWFNGAQLLRPPHRRIYKSSSTATWPIVIWGIGAFTLKCDTAFTHAQYGHDFMGLTISMHDSQPVEILVTPDDAEILRISRLWVGAQISLPGSEAGPNYRVFWSSPITPQKNEALFQALSDVVAYPEESGDYIYPITKAYVTIFEHARSGFAPPPQPTLFWRLSSLLATSGFNFINTVRELGSIRVSDFLNYFSHLRILSRFAAQAAGCATPSPTINPEVFDGPTFTELQTKLHVVLKEMMNDEDQRSAYVRAHQLAFALGDLESYNIVAENALQTVRKLYNKFLSGDPLTSVAVRRALFFAGEVLLLPLGHDNPTAEQRERARQSLMLHTAMCTSDVIAHTDASIQAAMARADPDRANFLWDFEHASPCMNSMRFDITEETFLFDTLATIPRSNISTQTILEETAGVVAALSPRAYHSDLIRAFISEASMQCLSQPQNRDIDPHVLIPITSNSSYIVTKSPVSQGIHYTLDGVDVKNPLFLTYFTPTCVEQTQQIESKRLVRVESSTDIGLVGSVFLRYTPAGEVTSVILVDTPETQRQLVDDPQANTDLFGSDMPSTALLLFPNGTVVHLLSFDTVAIADIPAHVIFASVVGVVLALLALYGIVRVIILLVPILCKRD</sequence>
<dbReference type="Gene3D" id="3.30.500.50">
    <property type="match status" value="1"/>
</dbReference>
<dbReference type="Gene3D" id="1.20.58.1340">
    <property type="match status" value="1"/>
</dbReference>
<dbReference type="GeneID" id="80540449"/>
<dbReference type="KEGG" id="vg:80540449"/>
<dbReference type="Gene3D" id="2.60.40.3190">
    <property type="entry name" value="Herpesvirus glycoprotein H, C-terminal domain"/>
    <property type="match status" value="1"/>
</dbReference>
<proteinExistence type="predicted"/>
<keyword evidence="1" id="KW-0472">Membrane</keyword>
<dbReference type="InterPro" id="IPR038172">
    <property type="entry name" value="Herpes_glycoH_C_sf"/>
</dbReference>
<evidence type="ECO:0000313" key="4">
    <source>
        <dbReference type="Proteomes" id="UP001148675"/>
    </source>
</evidence>
<evidence type="ECO:0000313" key="3">
    <source>
        <dbReference type="EMBL" id="QOD40128.1"/>
    </source>
</evidence>
<dbReference type="Pfam" id="PF17488">
    <property type="entry name" value="Herpes_glycoH_C"/>
    <property type="match status" value="1"/>
</dbReference>
<feature type="domain" description="Herpesvirus glycoprotein H C-terminal" evidence="2">
    <location>
        <begin position="657"/>
        <end position="797"/>
    </location>
</feature>
<protein>
    <submittedName>
        <fullName evidence="3">Glycoprotein H</fullName>
    </submittedName>
</protein>
<evidence type="ECO:0000259" key="2">
    <source>
        <dbReference type="Pfam" id="PF17488"/>
    </source>
</evidence>
<keyword evidence="1" id="KW-0812">Transmembrane</keyword>
<name>A0A7L7YSB5_9ALPH</name>
<feature type="transmembrane region" description="Helical" evidence="1">
    <location>
        <begin position="812"/>
        <end position="842"/>
    </location>
</feature>
<organism evidence="3 4">
    <name type="scientific">Macropodid alphaherpesvirus 4</name>
    <dbReference type="NCBI Taxonomy" id="2762721"/>
    <lineage>
        <taxon>Viruses</taxon>
        <taxon>Duplodnaviria</taxon>
        <taxon>Heunggongvirae</taxon>
        <taxon>Peploviricota</taxon>
        <taxon>Herviviricetes</taxon>
        <taxon>Herpesvirales</taxon>
        <taxon>Orthoherpesviridae</taxon>
        <taxon>Alphaherpesvirinae</taxon>
        <taxon>Simplexvirus</taxon>
        <taxon>Simplexvirus macropodidalpha4</taxon>
    </lineage>
</organism>
<reference evidence="3" key="1">
    <citation type="submission" date="2020-08" db="EMBL/GenBank/DDBJ databases">
        <title>Genome sequences of two marsupial simplex viruses; Macropodid alphaherpesvirus 2 and 4.</title>
        <authorList>
            <person name="Vaz P.K."/>
            <person name="Mahony T."/>
            <person name="Hartley C.A."/>
            <person name="Motha J."/>
            <person name="Devlin J.M."/>
        </authorList>
    </citation>
    <scope>NUCLEOTIDE SEQUENCE</scope>
    <source>
        <strain evidence="3">V3116/09</strain>
    </source>
</reference>
<evidence type="ECO:0000256" key="1">
    <source>
        <dbReference type="SAM" id="Phobius"/>
    </source>
</evidence>
<dbReference type="Pfam" id="PF02489">
    <property type="entry name" value="Herpes_glycop_H"/>
    <property type="match status" value="1"/>
</dbReference>
<keyword evidence="1" id="KW-1133">Transmembrane helix</keyword>
<accession>A0A7L7YSB5</accession>
<gene>
    <name evidence="3" type="primary">UL22</name>
</gene>
<dbReference type="InterPro" id="IPR035305">
    <property type="entry name" value="Herpes_glycoH_C"/>
</dbReference>
<dbReference type="Proteomes" id="UP001148675">
    <property type="component" value="Segment"/>
</dbReference>
<dbReference type="EMBL" id="MT900474">
    <property type="protein sequence ID" value="QOD40128.1"/>
    <property type="molecule type" value="Genomic_DNA"/>
</dbReference>
<keyword evidence="4" id="KW-1185">Reference proteome</keyword>